<comment type="caution">
    <text evidence="6">The sequence shown here is derived from an EMBL/GenBank/DDBJ whole genome shotgun (WGS) entry which is preliminary data.</text>
</comment>
<dbReference type="AlphaFoldDB" id="A0A9X1HM49"/>
<comment type="catalytic activity">
    <reaction evidence="5">
        <text>3-deoxy-alpha-D-manno-oct-2-ulosonate + CTP = CMP-3-deoxy-beta-D-manno-octulosonate + diphosphate</text>
        <dbReference type="Rhea" id="RHEA:23448"/>
        <dbReference type="ChEBI" id="CHEBI:33019"/>
        <dbReference type="ChEBI" id="CHEBI:37563"/>
        <dbReference type="ChEBI" id="CHEBI:85986"/>
        <dbReference type="ChEBI" id="CHEBI:85987"/>
        <dbReference type="EC" id="2.7.7.38"/>
    </reaction>
</comment>
<proteinExistence type="inferred from homology"/>
<dbReference type="CDD" id="cd02517">
    <property type="entry name" value="CMP-KDO-Synthetase"/>
    <property type="match status" value="1"/>
</dbReference>
<dbReference type="NCBIfam" id="TIGR00466">
    <property type="entry name" value="kdsB"/>
    <property type="match status" value="1"/>
</dbReference>
<dbReference type="NCBIfam" id="NF003950">
    <property type="entry name" value="PRK05450.1-3"/>
    <property type="match status" value="1"/>
</dbReference>
<evidence type="ECO:0000256" key="5">
    <source>
        <dbReference type="HAMAP-Rule" id="MF_00057"/>
    </source>
</evidence>
<dbReference type="InterPro" id="IPR003329">
    <property type="entry name" value="Cytidylyl_trans"/>
</dbReference>
<accession>A0A9X1HM49</accession>
<evidence type="ECO:0000256" key="4">
    <source>
        <dbReference type="ARBA" id="ARBA00022985"/>
    </source>
</evidence>
<evidence type="ECO:0000256" key="2">
    <source>
        <dbReference type="ARBA" id="ARBA00022679"/>
    </source>
</evidence>
<dbReference type="NCBIfam" id="NF003952">
    <property type="entry name" value="PRK05450.1-5"/>
    <property type="match status" value="1"/>
</dbReference>
<reference evidence="6" key="1">
    <citation type="submission" date="2021-09" db="EMBL/GenBank/DDBJ databases">
        <title>Fulvivirga sp. isolated from coastal sediment.</title>
        <authorList>
            <person name="Yu H."/>
        </authorList>
    </citation>
    <scope>NUCLEOTIDE SEQUENCE</scope>
    <source>
        <strain evidence="6">1062</strain>
    </source>
</reference>
<sequence>MKITGIIPARYESSRLPGKALEMIGDKPMIMHVYEQAIKAEMISKVVVATDDHRILDVLLEAGIPVVMTARSHKSGTDRCHEAVTQLNEDAEYIVNIQGDEPFIDPAQIDLLARLCNGKNEIATLVTRLQDDSDLQNPNIVKVVRSISGKALYFSRSPIPYFRDPESSEWTSQFTYWRHLGMYAYRRDILQEISALKSGKLESAESLEQLRWLENDFSIVTADTGISTLGVDTPDDLEKARKIWEGKQN</sequence>
<dbReference type="GO" id="GO:0016020">
    <property type="term" value="C:membrane"/>
    <property type="evidence" value="ECO:0007669"/>
    <property type="project" value="UniProtKB-SubCell"/>
</dbReference>
<dbReference type="FunFam" id="3.90.550.10:FF:000011">
    <property type="entry name" value="3-deoxy-manno-octulosonate cytidylyltransferase"/>
    <property type="match status" value="1"/>
</dbReference>
<comment type="function">
    <text evidence="5">Activates KDO (a required 8-carbon sugar) for incorporation into bacterial lipopolysaccharide in Gram-negative bacteria.</text>
</comment>
<keyword evidence="7" id="KW-1185">Reference proteome</keyword>
<dbReference type="InterPro" id="IPR029044">
    <property type="entry name" value="Nucleotide-diphossugar_trans"/>
</dbReference>
<evidence type="ECO:0000313" key="7">
    <source>
        <dbReference type="Proteomes" id="UP001139409"/>
    </source>
</evidence>
<keyword evidence="3 5" id="KW-0548">Nucleotidyltransferase</keyword>
<comment type="subcellular location">
    <subcellularLocation>
        <location evidence="5">Cytoplasm</location>
    </subcellularLocation>
    <subcellularLocation>
        <location evidence="1">Membrane</location>
    </subcellularLocation>
</comment>
<dbReference type="EC" id="2.7.7.38" evidence="5"/>
<dbReference type="Proteomes" id="UP001139409">
    <property type="component" value="Unassembled WGS sequence"/>
</dbReference>
<protein>
    <recommendedName>
        <fullName evidence="5">3-deoxy-manno-octulosonate cytidylyltransferase</fullName>
        <ecNumber evidence="5">2.7.7.38</ecNumber>
    </recommendedName>
    <alternativeName>
        <fullName evidence="5">CMP-2-keto-3-deoxyoctulosonic acid synthase</fullName>
        <shortName evidence="5">CKS</shortName>
        <shortName evidence="5">CMP-KDO synthase</shortName>
    </alternativeName>
</protein>
<dbReference type="Gene3D" id="3.90.550.10">
    <property type="entry name" value="Spore Coat Polysaccharide Biosynthesis Protein SpsA, Chain A"/>
    <property type="match status" value="1"/>
</dbReference>
<dbReference type="GO" id="GO:0005829">
    <property type="term" value="C:cytosol"/>
    <property type="evidence" value="ECO:0007669"/>
    <property type="project" value="TreeGrafter"/>
</dbReference>
<evidence type="ECO:0000256" key="3">
    <source>
        <dbReference type="ARBA" id="ARBA00022695"/>
    </source>
</evidence>
<keyword evidence="4 5" id="KW-0448">Lipopolysaccharide biosynthesis</keyword>
<evidence type="ECO:0000313" key="6">
    <source>
        <dbReference type="EMBL" id="MCA6073901.1"/>
    </source>
</evidence>
<keyword evidence="5" id="KW-0963">Cytoplasm</keyword>
<dbReference type="NCBIfam" id="NF009905">
    <property type="entry name" value="PRK13368.1"/>
    <property type="match status" value="1"/>
</dbReference>
<comment type="pathway">
    <text evidence="5">Nucleotide-sugar biosynthesis; CMP-3-deoxy-D-manno-octulosonate biosynthesis; CMP-3-deoxy-D-manno-octulosonate from 3-deoxy-D-manno-octulosonate and CTP: step 1/1.</text>
</comment>
<dbReference type="InterPro" id="IPR004528">
    <property type="entry name" value="KdsB"/>
</dbReference>
<dbReference type="Pfam" id="PF02348">
    <property type="entry name" value="CTP_transf_3"/>
    <property type="match status" value="1"/>
</dbReference>
<dbReference type="GO" id="GO:0009103">
    <property type="term" value="P:lipopolysaccharide biosynthetic process"/>
    <property type="evidence" value="ECO:0007669"/>
    <property type="project" value="UniProtKB-UniRule"/>
</dbReference>
<comment type="similarity">
    <text evidence="5">Belongs to the KdsB family.</text>
</comment>
<name>A0A9X1HM49_9BACT</name>
<dbReference type="RefSeq" id="WP_225697011.1">
    <property type="nucleotide sequence ID" value="NZ_JAIXNE010000001.1"/>
</dbReference>
<keyword evidence="2 5" id="KW-0808">Transferase</keyword>
<dbReference type="PANTHER" id="PTHR42866">
    <property type="entry name" value="3-DEOXY-MANNO-OCTULOSONATE CYTIDYLYLTRANSFERASE"/>
    <property type="match status" value="1"/>
</dbReference>
<dbReference type="SUPFAM" id="SSF53448">
    <property type="entry name" value="Nucleotide-diphospho-sugar transferases"/>
    <property type="match status" value="1"/>
</dbReference>
<dbReference type="GO" id="GO:0008690">
    <property type="term" value="F:3-deoxy-manno-octulosonate cytidylyltransferase activity"/>
    <property type="evidence" value="ECO:0007669"/>
    <property type="project" value="UniProtKB-UniRule"/>
</dbReference>
<dbReference type="EMBL" id="JAIXNE010000001">
    <property type="protein sequence ID" value="MCA6073901.1"/>
    <property type="molecule type" value="Genomic_DNA"/>
</dbReference>
<gene>
    <name evidence="5 6" type="primary">kdsB</name>
    <name evidence="6" type="ORF">LDX50_03425</name>
</gene>
<dbReference type="PANTHER" id="PTHR42866:SF2">
    <property type="entry name" value="3-DEOXY-MANNO-OCTULOSONATE CYTIDYLYLTRANSFERASE, MITOCHONDRIAL"/>
    <property type="match status" value="1"/>
</dbReference>
<organism evidence="6 7">
    <name type="scientific">Fulvivirga sedimenti</name>
    <dbReference type="NCBI Taxonomy" id="2879465"/>
    <lineage>
        <taxon>Bacteria</taxon>
        <taxon>Pseudomonadati</taxon>
        <taxon>Bacteroidota</taxon>
        <taxon>Cytophagia</taxon>
        <taxon>Cytophagales</taxon>
        <taxon>Fulvivirgaceae</taxon>
        <taxon>Fulvivirga</taxon>
    </lineage>
</organism>
<dbReference type="GO" id="GO:0033468">
    <property type="term" value="P:CMP-keto-3-deoxy-D-manno-octulosonic acid biosynthetic process"/>
    <property type="evidence" value="ECO:0007669"/>
    <property type="project" value="UniProtKB-UniRule"/>
</dbReference>
<evidence type="ECO:0000256" key="1">
    <source>
        <dbReference type="ARBA" id="ARBA00004370"/>
    </source>
</evidence>
<dbReference type="HAMAP" id="MF_00057">
    <property type="entry name" value="KdsB"/>
    <property type="match status" value="1"/>
</dbReference>